<name>A0A7C9E2P1_OPUST</name>
<dbReference type="AlphaFoldDB" id="A0A7C9E2P1"/>
<reference evidence="1" key="2">
    <citation type="submission" date="2020-07" db="EMBL/GenBank/DDBJ databases">
        <authorList>
            <person name="Vera ALvarez R."/>
            <person name="Arias-Moreno D.M."/>
            <person name="Jimenez-Jacinto V."/>
            <person name="Jimenez-Bremont J.F."/>
            <person name="Swaminathan K."/>
            <person name="Moose S.P."/>
            <person name="Guerrero-Gonzalez M.L."/>
            <person name="Marino-Ramirez L."/>
            <person name="Landsman D."/>
            <person name="Rodriguez-Kessler M."/>
            <person name="Delgado-Sanchez P."/>
        </authorList>
    </citation>
    <scope>NUCLEOTIDE SEQUENCE</scope>
    <source>
        <tissue evidence="1">Cladode</tissue>
    </source>
</reference>
<accession>A0A7C9E2P1</accession>
<proteinExistence type="predicted"/>
<reference evidence="1" key="1">
    <citation type="journal article" date="2013" name="J. Plant Res.">
        <title>Effect of fungi and light on seed germination of three Opuntia species from semiarid lands of central Mexico.</title>
        <authorList>
            <person name="Delgado-Sanchez P."/>
            <person name="Jimenez-Bremont J.F."/>
            <person name="Guerrero-Gonzalez Mde L."/>
            <person name="Flores J."/>
        </authorList>
    </citation>
    <scope>NUCLEOTIDE SEQUENCE</scope>
    <source>
        <tissue evidence="1">Cladode</tissue>
    </source>
</reference>
<protein>
    <submittedName>
        <fullName evidence="1">Uncharacterized protein</fullName>
    </submittedName>
</protein>
<organism evidence="1">
    <name type="scientific">Opuntia streptacantha</name>
    <name type="common">Prickly pear cactus</name>
    <name type="synonym">Opuntia cardona</name>
    <dbReference type="NCBI Taxonomy" id="393608"/>
    <lineage>
        <taxon>Eukaryota</taxon>
        <taxon>Viridiplantae</taxon>
        <taxon>Streptophyta</taxon>
        <taxon>Embryophyta</taxon>
        <taxon>Tracheophyta</taxon>
        <taxon>Spermatophyta</taxon>
        <taxon>Magnoliopsida</taxon>
        <taxon>eudicotyledons</taxon>
        <taxon>Gunneridae</taxon>
        <taxon>Pentapetalae</taxon>
        <taxon>Caryophyllales</taxon>
        <taxon>Cactineae</taxon>
        <taxon>Cactaceae</taxon>
        <taxon>Opuntioideae</taxon>
        <taxon>Opuntia</taxon>
    </lineage>
</organism>
<sequence length="121" mass="12181">MLVPPSSPFPLRLLNDPGPSCVAHGSTPGASLDNSSGSHVFLSSSSFSNCRSLSILNVFSAGSVASAFIGLVADKGTSAVPTTTLETEMDSLKATVCSGPELPLGTLIGTLASKCSLIVVK</sequence>
<evidence type="ECO:0000313" key="1">
    <source>
        <dbReference type="EMBL" id="MBA4658561.1"/>
    </source>
</evidence>
<dbReference type="EMBL" id="GISG01201018">
    <property type="protein sequence ID" value="MBA4658561.1"/>
    <property type="molecule type" value="Transcribed_RNA"/>
</dbReference>